<evidence type="ECO:0000256" key="2">
    <source>
        <dbReference type="ARBA" id="ARBA00022448"/>
    </source>
</evidence>
<accession>A0A6L4X0P7</accession>
<dbReference type="EMBL" id="WHZX01000003">
    <property type="protein sequence ID" value="NEG71528.1"/>
    <property type="molecule type" value="Genomic_DNA"/>
</dbReference>
<dbReference type="InterPro" id="IPR006059">
    <property type="entry name" value="SBP"/>
</dbReference>
<gene>
    <name evidence="5" type="ORF">DSM100688_1006</name>
    <name evidence="6" type="ORF">GFD24_04715</name>
</gene>
<dbReference type="GO" id="GO:0042956">
    <property type="term" value="P:maltodextrin transmembrane transport"/>
    <property type="evidence" value="ECO:0007669"/>
    <property type="project" value="TreeGrafter"/>
</dbReference>
<comment type="caution">
    <text evidence="5">The sequence shown here is derived from an EMBL/GenBank/DDBJ whole genome shotgun (WGS) entry which is preliminary data.</text>
</comment>
<dbReference type="Gene3D" id="3.40.190.10">
    <property type="entry name" value="Periplasmic binding protein-like II"/>
    <property type="match status" value="2"/>
</dbReference>
<proteinExistence type="inferred from homology"/>
<keyword evidence="2" id="KW-0813">Transport</keyword>
<comment type="similarity">
    <text evidence="1">Belongs to the bacterial solute-binding protein 1 family.</text>
</comment>
<evidence type="ECO:0000313" key="7">
    <source>
        <dbReference type="Proteomes" id="UP000469943"/>
    </source>
</evidence>
<evidence type="ECO:0000313" key="5">
    <source>
        <dbReference type="EMBL" id="KAB8288439.1"/>
    </source>
</evidence>
<dbReference type="PANTHER" id="PTHR30061">
    <property type="entry name" value="MALTOSE-BINDING PERIPLASMIC PROTEIN"/>
    <property type="match status" value="1"/>
</dbReference>
<keyword evidence="8" id="KW-1185">Reference proteome</keyword>
<dbReference type="GO" id="GO:0055052">
    <property type="term" value="C:ATP-binding cassette (ABC) transporter complex, substrate-binding subunit-containing"/>
    <property type="evidence" value="ECO:0007669"/>
    <property type="project" value="TreeGrafter"/>
</dbReference>
<reference evidence="5 8" key="2">
    <citation type="submission" date="2019-10" db="EMBL/GenBank/DDBJ databases">
        <title>Characterization of the phylogenetic diversity of two novel species belonging to the genus Bifidobacterium: Bifidobacterium cebidarum sp. nov. and Bifidobacterium leontopitheci sp. nov.</title>
        <authorList>
            <person name="Lugli G.A."/>
            <person name="Duranti S."/>
            <person name="Milani C."/>
            <person name="Turroni F."/>
            <person name="Ventura M."/>
        </authorList>
    </citation>
    <scope>NUCLEOTIDE SEQUENCE [LARGE SCALE GENOMIC DNA]</scope>
    <source>
        <strain evidence="5 8">DSM 100688</strain>
    </source>
</reference>
<sequence>MKINWKKALGLTAAASMLLPLAACGGTTNNAGGENKTSGTTEVTLSVWAPQEDQAKGKDGSESWLAQVEKKFEEAHPDYKITWKNDVVSEADASKTVTADPAAAADVYMFANDQLGTLVKAGAIGELGENEAKQVKEQNSQVLVDSVTGTDGKLYGVPYTANTWFMYYDSSVFSADDVKNWGTMLSKAAVSFPMTNGWNMASWFTKSADLTFFGDNSNPTDPSKGVTVDVDKLTATTKYLVNMANNANFINDDDTSGLDNLKAGKVHAYFSGTWNASAVKDILAPDKDGDGKADFDHYAAAQLPKFTVDGQEYQMDAFAGSKAAAYNPNAKNTKVASQFAAFLGSADAQKLHWDLRGVVPSDNSLADYEGNGSDFGSIAKDPAAQAQINTIANTSILQPSIAAMNDWWDPAKAYGASIVNKETTVDNAAQKAADFAKLLAAMTKTK</sequence>
<dbReference type="PANTHER" id="PTHR30061:SF50">
    <property type="entry name" value="MALTOSE_MALTODEXTRIN-BINDING PERIPLASMIC PROTEIN"/>
    <property type="match status" value="1"/>
</dbReference>
<evidence type="ECO:0000256" key="1">
    <source>
        <dbReference type="ARBA" id="ARBA00008520"/>
    </source>
</evidence>
<dbReference type="EMBL" id="WBSM01000003">
    <property type="protein sequence ID" value="KAB8288439.1"/>
    <property type="molecule type" value="Genomic_DNA"/>
</dbReference>
<organism evidence="5 8">
    <name type="scientific">Bifidobacterium ramosum</name>
    <dbReference type="NCBI Taxonomy" id="1798158"/>
    <lineage>
        <taxon>Bacteria</taxon>
        <taxon>Bacillati</taxon>
        <taxon>Actinomycetota</taxon>
        <taxon>Actinomycetes</taxon>
        <taxon>Bifidobacteriales</taxon>
        <taxon>Bifidobacteriaceae</taxon>
        <taxon>Bifidobacterium</taxon>
    </lineage>
</organism>
<dbReference type="Proteomes" id="UP000482084">
    <property type="component" value="Unassembled WGS sequence"/>
</dbReference>
<reference evidence="6 7" key="1">
    <citation type="submission" date="2019-10" db="EMBL/GenBank/DDBJ databases">
        <title>Bifidobacterium from non-human primates.</title>
        <authorList>
            <person name="Modesto M."/>
        </authorList>
    </citation>
    <scope>NUCLEOTIDE SEQUENCE [LARGE SCALE GENOMIC DNA]</scope>
    <source>
        <strain evidence="6 7">TREM</strain>
    </source>
</reference>
<dbReference type="Proteomes" id="UP000469943">
    <property type="component" value="Unassembled WGS sequence"/>
</dbReference>
<evidence type="ECO:0000256" key="4">
    <source>
        <dbReference type="SAM" id="SignalP"/>
    </source>
</evidence>
<keyword evidence="3 4" id="KW-0732">Signal</keyword>
<evidence type="ECO:0000313" key="8">
    <source>
        <dbReference type="Proteomes" id="UP000482084"/>
    </source>
</evidence>
<dbReference type="SUPFAM" id="SSF53850">
    <property type="entry name" value="Periplasmic binding protein-like II"/>
    <property type="match status" value="1"/>
</dbReference>
<dbReference type="Pfam" id="PF13416">
    <property type="entry name" value="SBP_bac_8"/>
    <property type="match status" value="1"/>
</dbReference>
<dbReference type="OrthoDB" id="9764072at2"/>
<protein>
    <submittedName>
        <fullName evidence="5">ABC transporter substrate-binding protein</fullName>
    </submittedName>
</protein>
<name>A0A6L4X0P7_9BIFI</name>
<dbReference type="RefSeq" id="WP_152358077.1">
    <property type="nucleotide sequence ID" value="NZ_WBSM01000003.1"/>
</dbReference>
<evidence type="ECO:0000256" key="3">
    <source>
        <dbReference type="ARBA" id="ARBA00022729"/>
    </source>
</evidence>
<feature type="chain" id="PRO_5038251635" evidence="4">
    <location>
        <begin position="23"/>
        <end position="446"/>
    </location>
</feature>
<evidence type="ECO:0000313" key="6">
    <source>
        <dbReference type="EMBL" id="NEG71528.1"/>
    </source>
</evidence>
<dbReference type="GO" id="GO:1901982">
    <property type="term" value="F:maltose binding"/>
    <property type="evidence" value="ECO:0007669"/>
    <property type="project" value="TreeGrafter"/>
</dbReference>
<dbReference type="GO" id="GO:0015768">
    <property type="term" value="P:maltose transport"/>
    <property type="evidence" value="ECO:0007669"/>
    <property type="project" value="TreeGrafter"/>
</dbReference>
<feature type="signal peptide" evidence="4">
    <location>
        <begin position="1"/>
        <end position="22"/>
    </location>
</feature>
<dbReference type="AlphaFoldDB" id="A0A6L4X0P7"/>